<evidence type="ECO:0000313" key="3">
    <source>
        <dbReference type="EMBL" id="WND02504.1"/>
    </source>
</evidence>
<proteinExistence type="predicted"/>
<organism evidence="3 4">
    <name type="scientific">Temperatibacter marinus</name>
    <dbReference type="NCBI Taxonomy" id="1456591"/>
    <lineage>
        <taxon>Bacteria</taxon>
        <taxon>Pseudomonadati</taxon>
        <taxon>Pseudomonadota</taxon>
        <taxon>Alphaproteobacteria</taxon>
        <taxon>Kordiimonadales</taxon>
        <taxon>Temperatibacteraceae</taxon>
        <taxon>Temperatibacter</taxon>
    </lineage>
</organism>
<feature type="domain" description="TonB C-terminal" evidence="2">
    <location>
        <begin position="33"/>
        <end position="129"/>
    </location>
</feature>
<dbReference type="EMBL" id="CP123872">
    <property type="protein sequence ID" value="WND02504.1"/>
    <property type="molecule type" value="Genomic_DNA"/>
</dbReference>
<keyword evidence="1" id="KW-0732">Signal</keyword>
<protein>
    <submittedName>
        <fullName evidence="3">Energy transducer TonB</fullName>
    </submittedName>
</protein>
<evidence type="ECO:0000313" key="4">
    <source>
        <dbReference type="Proteomes" id="UP001268683"/>
    </source>
</evidence>
<name>A0AA52EHP2_9PROT</name>
<gene>
    <name evidence="3" type="ORF">QGN29_13200</name>
</gene>
<dbReference type="Gene3D" id="3.30.1150.10">
    <property type="match status" value="1"/>
</dbReference>
<sequence length="160" mass="17734">MNKMTKLLSASTIALGLATTAVSAGEETVSVSDWQAKASAELDRKMVYSTFAQKYNDEGTVSYRVTIDSEGEIQKTKLLRNTGRGFIRQSALKSIKKTDFPALPSSYGSNEMTFRVDLNYMINPTQRELKELGLKIRNGRVTSERLASSTIRITPTKTGR</sequence>
<dbReference type="InterPro" id="IPR037682">
    <property type="entry name" value="TonB_C"/>
</dbReference>
<dbReference type="RefSeq" id="WP_310798339.1">
    <property type="nucleotide sequence ID" value="NZ_CP123872.1"/>
</dbReference>
<keyword evidence="4" id="KW-1185">Reference proteome</keyword>
<dbReference type="GO" id="GO:0055085">
    <property type="term" value="P:transmembrane transport"/>
    <property type="evidence" value="ECO:0007669"/>
    <property type="project" value="InterPro"/>
</dbReference>
<evidence type="ECO:0000259" key="2">
    <source>
        <dbReference type="PROSITE" id="PS52015"/>
    </source>
</evidence>
<dbReference type="Proteomes" id="UP001268683">
    <property type="component" value="Chromosome"/>
</dbReference>
<evidence type="ECO:0000256" key="1">
    <source>
        <dbReference type="SAM" id="SignalP"/>
    </source>
</evidence>
<dbReference type="PROSITE" id="PS52015">
    <property type="entry name" value="TONB_CTD"/>
    <property type="match status" value="1"/>
</dbReference>
<dbReference type="KEGG" id="tmk:QGN29_13200"/>
<feature type="chain" id="PRO_5041272321" evidence="1">
    <location>
        <begin position="25"/>
        <end position="160"/>
    </location>
</feature>
<dbReference type="Pfam" id="PF03544">
    <property type="entry name" value="TonB_C"/>
    <property type="match status" value="1"/>
</dbReference>
<dbReference type="SUPFAM" id="SSF74653">
    <property type="entry name" value="TolA/TonB C-terminal domain"/>
    <property type="match status" value="1"/>
</dbReference>
<feature type="signal peptide" evidence="1">
    <location>
        <begin position="1"/>
        <end position="24"/>
    </location>
</feature>
<accession>A0AA52EHP2</accession>
<reference evidence="3" key="1">
    <citation type="submission" date="2023-04" db="EMBL/GenBank/DDBJ databases">
        <title>Complete genome sequence of Temperatibacter marinus.</title>
        <authorList>
            <person name="Rong J.-C."/>
            <person name="Yi M.-L."/>
            <person name="Zhao Q."/>
        </authorList>
    </citation>
    <scope>NUCLEOTIDE SEQUENCE</scope>
    <source>
        <strain evidence="3">NBRC 110045</strain>
    </source>
</reference>
<dbReference type="AlphaFoldDB" id="A0AA52EHP2"/>